<dbReference type="PANTHER" id="PTHR43278:SF2">
    <property type="entry name" value="IRON-SULFUR FLAVOPROTEIN"/>
    <property type="match status" value="1"/>
</dbReference>
<dbReference type="EC" id="1.3.99.24" evidence="4"/>
<dbReference type="Proteomes" id="UP000036356">
    <property type="component" value="Unassembled WGS sequence"/>
</dbReference>
<evidence type="ECO:0000313" key="4">
    <source>
        <dbReference type="EMBL" id="KLU66036.1"/>
    </source>
</evidence>
<keyword evidence="1" id="KW-0285">Flavoprotein</keyword>
<dbReference type="EMBL" id="LDZY01000006">
    <property type="protein sequence ID" value="KLU66036.1"/>
    <property type="molecule type" value="Genomic_DNA"/>
</dbReference>
<feature type="domain" description="NADPH-dependent FMN reductase-like" evidence="3">
    <location>
        <begin position="1"/>
        <end position="130"/>
    </location>
</feature>
<evidence type="ECO:0000256" key="2">
    <source>
        <dbReference type="ARBA" id="ARBA00022643"/>
    </source>
</evidence>
<comment type="caution">
    <text evidence="4">The sequence shown here is derived from an EMBL/GenBank/DDBJ whole genome shotgun (WGS) entry which is preliminary data.</text>
</comment>
<dbReference type="Pfam" id="PF03358">
    <property type="entry name" value="FMN_red"/>
    <property type="match status" value="1"/>
</dbReference>
<keyword evidence="5" id="KW-1185">Reference proteome</keyword>
<sequence>MKLIAICGSARKQGNTAKMLHRVIEGANSAGAETEFVNLFDLNYKGCISCYACKLKNSKSFAHCVLNDELKPLLERIEQSDVIVLGSPIYYGNLSGQMRSFTDRLLFQYLDYGARGTGPKPKNFKTALITTMNGTDEDCIERGVKDTLNGLVEMIGHTLGSCESLNLTDTVMFDDYSKYVYELPNLEEKSSRVEKISAENLKKAFDLGVRLIQS</sequence>
<gene>
    <name evidence="4" type="primary">sgcG_2</name>
    <name evidence="4" type="ORF">DEAC_c20750</name>
</gene>
<dbReference type="SUPFAM" id="SSF52218">
    <property type="entry name" value="Flavoproteins"/>
    <property type="match status" value="1"/>
</dbReference>
<accession>A0A0J1IMY5</accession>
<dbReference type="InterPro" id="IPR005025">
    <property type="entry name" value="FMN_Rdtase-like_dom"/>
</dbReference>
<evidence type="ECO:0000313" key="5">
    <source>
        <dbReference type="Proteomes" id="UP000036356"/>
    </source>
</evidence>
<dbReference type="RefSeq" id="WP_083996051.1">
    <property type="nucleotide sequence ID" value="NZ_LDZY01000006.1"/>
</dbReference>
<dbReference type="InterPro" id="IPR051796">
    <property type="entry name" value="ISF_SsuE-like"/>
</dbReference>
<keyword evidence="2" id="KW-0288">FMN</keyword>
<protein>
    <submittedName>
        <fullName evidence="4">2-amino-4-deoxychorismate dehydrogenase</fullName>
        <ecNumber evidence="4">1.3.99.24</ecNumber>
    </submittedName>
</protein>
<dbReference type="STRING" id="476652.DEAC_c20750"/>
<evidence type="ECO:0000259" key="3">
    <source>
        <dbReference type="Pfam" id="PF03358"/>
    </source>
</evidence>
<dbReference type="AlphaFoldDB" id="A0A0J1IMY5"/>
<keyword evidence="4" id="KW-0560">Oxidoreductase</keyword>
<name>A0A0J1IMY5_9FIRM</name>
<proteinExistence type="predicted"/>
<evidence type="ECO:0000256" key="1">
    <source>
        <dbReference type="ARBA" id="ARBA00022630"/>
    </source>
</evidence>
<reference evidence="4 5" key="1">
    <citation type="submission" date="2015-06" db="EMBL/GenBank/DDBJ databases">
        <title>Draft genome of the moderately acidophilic sulfate reducer Candidatus Desulfosporosinus acididurans strain M1.</title>
        <authorList>
            <person name="Poehlein A."/>
            <person name="Petzsch P."/>
            <person name="Johnson B.D."/>
            <person name="Schloemann M."/>
            <person name="Daniel R."/>
            <person name="Muehling M."/>
        </authorList>
    </citation>
    <scope>NUCLEOTIDE SEQUENCE [LARGE SCALE GENOMIC DNA]</scope>
    <source>
        <strain evidence="4 5">M1</strain>
    </source>
</reference>
<dbReference type="PATRIC" id="fig|476652.3.peg.2148"/>
<dbReference type="InterPro" id="IPR029039">
    <property type="entry name" value="Flavoprotein-like_sf"/>
</dbReference>
<dbReference type="GO" id="GO:0016491">
    <property type="term" value="F:oxidoreductase activity"/>
    <property type="evidence" value="ECO:0007669"/>
    <property type="project" value="UniProtKB-KW"/>
</dbReference>
<dbReference type="PANTHER" id="PTHR43278">
    <property type="entry name" value="NAD(P)H-DEPENDENT FMN-CONTAINING OXIDOREDUCTASE YWQN-RELATED"/>
    <property type="match status" value="1"/>
</dbReference>
<dbReference type="Gene3D" id="3.40.50.360">
    <property type="match status" value="1"/>
</dbReference>
<organism evidence="4 5">
    <name type="scientific">Desulfosporosinus acididurans</name>
    <dbReference type="NCBI Taxonomy" id="476652"/>
    <lineage>
        <taxon>Bacteria</taxon>
        <taxon>Bacillati</taxon>
        <taxon>Bacillota</taxon>
        <taxon>Clostridia</taxon>
        <taxon>Eubacteriales</taxon>
        <taxon>Desulfitobacteriaceae</taxon>
        <taxon>Desulfosporosinus</taxon>
    </lineage>
</organism>